<keyword evidence="3 5" id="KW-1133">Transmembrane helix</keyword>
<feature type="transmembrane region" description="Helical" evidence="5">
    <location>
        <begin position="125"/>
        <end position="147"/>
    </location>
</feature>
<feature type="transmembrane region" description="Helical" evidence="5">
    <location>
        <begin position="44"/>
        <end position="62"/>
    </location>
</feature>
<dbReference type="GO" id="GO:0016020">
    <property type="term" value="C:membrane"/>
    <property type="evidence" value="ECO:0007669"/>
    <property type="project" value="UniProtKB-SubCell"/>
</dbReference>
<feature type="transmembrane region" description="Helical" evidence="5">
    <location>
        <begin position="159"/>
        <end position="180"/>
    </location>
</feature>
<accession>A0A518BVK8</accession>
<organism evidence="6 7">
    <name type="scientific">Mucisphaera calidilacus</name>
    <dbReference type="NCBI Taxonomy" id="2527982"/>
    <lineage>
        <taxon>Bacteria</taxon>
        <taxon>Pseudomonadati</taxon>
        <taxon>Planctomycetota</taxon>
        <taxon>Phycisphaerae</taxon>
        <taxon>Phycisphaerales</taxon>
        <taxon>Phycisphaeraceae</taxon>
        <taxon>Mucisphaera</taxon>
    </lineage>
</organism>
<proteinExistence type="predicted"/>
<sequence length="271" mass="28517">MEPTVPIETVVTAVVAGILASLACGLGVLPLCIPRLNLQRHIGIGYALAGGLMFSASVYNLIYEGLKINQIDLYAFQNVWPVVLGILAGALFLSIADTLVHNHTDNAHASGQPTLLSHWGGRTGILVFIAMTVHSIPEGVAVGTGFALQDHPHYNAEGVGTFIAIAIAIHNIPEGLAVAIPLRSAGVSLARCFAAAVITSLPQPIAAIPAVMLAWFFEPLMPALMGFAAGAMIFLVIVELIPEALQTESPKRIAWSFVAGFCAMILIQVLL</sequence>
<dbReference type="RefSeq" id="WP_145445155.1">
    <property type="nucleotide sequence ID" value="NZ_CP036280.1"/>
</dbReference>
<protein>
    <submittedName>
        <fullName evidence="6">Zinc transporter ZupT</fullName>
    </submittedName>
</protein>
<keyword evidence="2 5" id="KW-0812">Transmembrane</keyword>
<evidence type="ECO:0000256" key="5">
    <source>
        <dbReference type="SAM" id="Phobius"/>
    </source>
</evidence>
<dbReference type="KEGG" id="mcad:Pan265_08540"/>
<dbReference type="Pfam" id="PF02535">
    <property type="entry name" value="Zip"/>
    <property type="match status" value="1"/>
</dbReference>
<dbReference type="PANTHER" id="PTHR11040">
    <property type="entry name" value="ZINC/IRON TRANSPORTER"/>
    <property type="match status" value="1"/>
</dbReference>
<evidence type="ECO:0000313" key="6">
    <source>
        <dbReference type="EMBL" id="QDU71009.1"/>
    </source>
</evidence>
<dbReference type="Proteomes" id="UP000320386">
    <property type="component" value="Chromosome"/>
</dbReference>
<feature type="transmembrane region" description="Helical" evidence="5">
    <location>
        <begin position="192"/>
        <end position="217"/>
    </location>
</feature>
<feature type="transmembrane region" description="Helical" evidence="5">
    <location>
        <begin position="12"/>
        <end position="32"/>
    </location>
</feature>
<evidence type="ECO:0000256" key="4">
    <source>
        <dbReference type="ARBA" id="ARBA00023136"/>
    </source>
</evidence>
<evidence type="ECO:0000313" key="7">
    <source>
        <dbReference type="Proteomes" id="UP000320386"/>
    </source>
</evidence>
<dbReference type="InterPro" id="IPR003689">
    <property type="entry name" value="ZIP"/>
</dbReference>
<dbReference type="AlphaFoldDB" id="A0A518BVK8"/>
<reference evidence="6 7" key="1">
    <citation type="submission" date="2019-02" db="EMBL/GenBank/DDBJ databases">
        <title>Deep-cultivation of Planctomycetes and their phenomic and genomic characterization uncovers novel biology.</title>
        <authorList>
            <person name="Wiegand S."/>
            <person name="Jogler M."/>
            <person name="Boedeker C."/>
            <person name="Pinto D."/>
            <person name="Vollmers J."/>
            <person name="Rivas-Marin E."/>
            <person name="Kohn T."/>
            <person name="Peeters S.H."/>
            <person name="Heuer A."/>
            <person name="Rast P."/>
            <person name="Oberbeckmann S."/>
            <person name="Bunk B."/>
            <person name="Jeske O."/>
            <person name="Meyerdierks A."/>
            <person name="Storesund J.E."/>
            <person name="Kallscheuer N."/>
            <person name="Luecker S."/>
            <person name="Lage O.M."/>
            <person name="Pohl T."/>
            <person name="Merkel B.J."/>
            <person name="Hornburger P."/>
            <person name="Mueller R.-W."/>
            <person name="Bruemmer F."/>
            <person name="Labrenz M."/>
            <person name="Spormann A.M."/>
            <person name="Op den Camp H."/>
            <person name="Overmann J."/>
            <person name="Amann R."/>
            <person name="Jetten M.S.M."/>
            <person name="Mascher T."/>
            <person name="Medema M.H."/>
            <person name="Devos D.P."/>
            <person name="Kaster A.-K."/>
            <person name="Ovreas L."/>
            <person name="Rohde M."/>
            <person name="Galperin M.Y."/>
            <person name="Jogler C."/>
        </authorList>
    </citation>
    <scope>NUCLEOTIDE SEQUENCE [LARGE SCALE GENOMIC DNA]</scope>
    <source>
        <strain evidence="6 7">Pan265</strain>
    </source>
</reference>
<dbReference type="OrthoDB" id="9787346at2"/>
<keyword evidence="4 5" id="KW-0472">Membrane</keyword>
<keyword evidence="7" id="KW-1185">Reference proteome</keyword>
<dbReference type="GO" id="GO:0005385">
    <property type="term" value="F:zinc ion transmembrane transporter activity"/>
    <property type="evidence" value="ECO:0007669"/>
    <property type="project" value="TreeGrafter"/>
</dbReference>
<name>A0A518BVK8_9BACT</name>
<comment type="subcellular location">
    <subcellularLocation>
        <location evidence="1">Membrane</location>
        <topology evidence="1">Multi-pass membrane protein</topology>
    </subcellularLocation>
</comment>
<gene>
    <name evidence="6" type="primary">zupT</name>
    <name evidence="6" type="ORF">Pan265_08540</name>
</gene>
<feature type="transmembrane region" description="Helical" evidence="5">
    <location>
        <begin position="253"/>
        <end position="270"/>
    </location>
</feature>
<dbReference type="PANTHER" id="PTHR11040:SF70">
    <property type="entry name" value="OS05G0316100 PROTEIN"/>
    <property type="match status" value="1"/>
</dbReference>
<evidence type="ECO:0000256" key="3">
    <source>
        <dbReference type="ARBA" id="ARBA00022989"/>
    </source>
</evidence>
<evidence type="ECO:0000256" key="2">
    <source>
        <dbReference type="ARBA" id="ARBA00022692"/>
    </source>
</evidence>
<feature type="transmembrane region" description="Helical" evidence="5">
    <location>
        <begin position="223"/>
        <end position="241"/>
    </location>
</feature>
<feature type="transmembrane region" description="Helical" evidence="5">
    <location>
        <begin position="82"/>
        <end position="100"/>
    </location>
</feature>
<dbReference type="EMBL" id="CP036280">
    <property type="protein sequence ID" value="QDU71009.1"/>
    <property type="molecule type" value="Genomic_DNA"/>
</dbReference>
<evidence type="ECO:0000256" key="1">
    <source>
        <dbReference type="ARBA" id="ARBA00004141"/>
    </source>
</evidence>